<dbReference type="RefSeq" id="WP_099324435.1">
    <property type="nucleotide sequence ID" value="NZ_LT934425.1"/>
</dbReference>
<sequence length="79" mass="9455">MRDHYDFSKMKGRKNPYLKYLKQPVTMRLDRDTVLYFRSMSEDTGIPYQTLINLYLRDCAISQRKLQIKWPPGKAEQPA</sequence>
<proteinExistence type="predicted"/>
<dbReference type="OrthoDB" id="5297245at2"/>
<dbReference type="Pfam" id="PF14384">
    <property type="entry name" value="BrnA_antitoxin"/>
    <property type="match status" value="1"/>
</dbReference>
<dbReference type="Proteomes" id="UP000221734">
    <property type="component" value="Chromosome Kuenenia_stuttgartiensis_MBR1"/>
</dbReference>
<keyword evidence="2" id="KW-1185">Reference proteome</keyword>
<reference evidence="2" key="1">
    <citation type="submission" date="2017-10" db="EMBL/GenBank/DDBJ databases">
        <authorList>
            <person name="Frank J."/>
        </authorList>
    </citation>
    <scope>NUCLEOTIDE SEQUENCE [LARGE SCALE GENOMIC DNA]</scope>
</reference>
<accession>A0A2C9CDI6</accession>
<gene>
    <name evidence="1" type="ORF">KSMBR1_1145</name>
</gene>
<dbReference type="AlphaFoldDB" id="A0A2C9CDI6"/>
<dbReference type="InterPro" id="IPR025528">
    <property type="entry name" value="BrnA_antitoxin"/>
</dbReference>
<dbReference type="EMBL" id="LT934425">
    <property type="protein sequence ID" value="SOH03648.1"/>
    <property type="molecule type" value="Genomic_DNA"/>
</dbReference>
<evidence type="ECO:0000313" key="2">
    <source>
        <dbReference type="Proteomes" id="UP000221734"/>
    </source>
</evidence>
<dbReference type="KEGG" id="kst:KSMBR1_1145"/>
<organism evidence="1 2">
    <name type="scientific">Kuenenia stuttgartiensis</name>
    <dbReference type="NCBI Taxonomy" id="174633"/>
    <lineage>
        <taxon>Bacteria</taxon>
        <taxon>Pseudomonadati</taxon>
        <taxon>Planctomycetota</taxon>
        <taxon>Candidatus Brocadiia</taxon>
        <taxon>Candidatus Brocadiales</taxon>
        <taxon>Candidatus Brocadiaceae</taxon>
        <taxon>Candidatus Kuenenia</taxon>
    </lineage>
</organism>
<name>A0A2C9CDI6_KUEST</name>
<protein>
    <submittedName>
        <fullName evidence="1">Uncharacterized protein</fullName>
    </submittedName>
</protein>
<evidence type="ECO:0000313" key="1">
    <source>
        <dbReference type="EMBL" id="SOH03648.1"/>
    </source>
</evidence>